<protein>
    <recommendedName>
        <fullName evidence="10">Chondroitin AC lyase</fullName>
    </recommendedName>
</protein>
<dbReference type="InterPro" id="IPR038970">
    <property type="entry name" value="Lyase_8"/>
</dbReference>
<comment type="similarity">
    <text evidence="1">Belongs to the polysaccharide lyase 8 family.</text>
</comment>
<dbReference type="InterPro" id="IPR003159">
    <property type="entry name" value="Lyase_8_central_dom"/>
</dbReference>
<dbReference type="Proteomes" id="UP000676169">
    <property type="component" value="Chromosome"/>
</dbReference>
<feature type="domain" description="Polysaccharide lyase 8 N-terminal alpha-helical" evidence="7">
    <location>
        <begin position="11"/>
        <end position="232"/>
    </location>
</feature>
<evidence type="ECO:0000313" key="8">
    <source>
        <dbReference type="EMBL" id="QUE51172.1"/>
    </source>
</evidence>
<sequence>MDRFVRALKPDGSWADVDYGGKARSGWQPAEHVARLRAMVGSVAKNEGNRAETLAAVHRAFAFWIKSDLQCPNWWYNNIGMPKELAACGILLGKDLLPEEKRFLTEVLMPRSKIAMTGQNRQWLAGNTLMFGLLKRDEAVVGEAAAVIWNEVQVVEKEGIQPDASYHQHGPQQQFGNYGLAFAVEIGRWATMLGGTPWALPPAKLEAYRLFLLDGVAWVCWRGVMDVGACGRQFQPGSPVSKASSVARAMECAAGFDRDHAAAYLAAAKRNQPGAANDLTGNRFFWRSDGMVQRNAEWSATLKMSSNRVIGSEIVNDENLSGYHLGDGMLLFYRSGSEYQDIFPVWDWQKLPGTTCAQNELPRSNRSSVARDFIGGISDGRSGMAVMDYARDGASAHKAWFFNDSTVVCLGAAIQGDTKEKVVTTLDQCLVQGPVKAQREGKTAPLSPGTVSGIEWVEHGTFRYSLLEKSPVVMTAGPAAGNWSRIYRNPNTPKADVTKPVFCLTIDHGAQPKDARYAYAVSPAGEAARAKVLVNTADLQAVQLSPDLTGIIFWKAGVFTTASGAPITVDQPCVALLDATKRELRVADPTQKLATVHVTLGSGIKTVVFPTGGQAGTAVVVR</sequence>
<organism evidence="8 9">
    <name type="scientific">Luteolibacter ambystomatis</name>
    <dbReference type="NCBI Taxonomy" id="2824561"/>
    <lineage>
        <taxon>Bacteria</taxon>
        <taxon>Pseudomonadati</taxon>
        <taxon>Verrucomicrobiota</taxon>
        <taxon>Verrucomicrobiia</taxon>
        <taxon>Verrucomicrobiales</taxon>
        <taxon>Verrucomicrobiaceae</taxon>
        <taxon>Luteolibacter</taxon>
    </lineage>
</organism>
<dbReference type="InterPro" id="IPR014718">
    <property type="entry name" value="GH-type_carb-bd"/>
</dbReference>
<dbReference type="KEGG" id="lamb:KBB96_20245"/>
<dbReference type="SUPFAM" id="SSF74650">
    <property type="entry name" value="Galactose mutarotase-like"/>
    <property type="match status" value="1"/>
</dbReference>
<dbReference type="Pfam" id="PF02278">
    <property type="entry name" value="Lyase_8"/>
    <property type="match status" value="1"/>
</dbReference>
<feature type="active site" evidence="4">
    <location>
        <position position="232"/>
    </location>
</feature>
<keyword evidence="9" id="KW-1185">Reference proteome</keyword>
<dbReference type="Pfam" id="PF02884">
    <property type="entry name" value="Lyase_8_C"/>
    <property type="match status" value="1"/>
</dbReference>
<proteinExistence type="inferred from homology"/>
<keyword evidence="3" id="KW-0456">Lyase</keyword>
<dbReference type="Gene3D" id="1.50.10.100">
    <property type="entry name" value="Chondroitin AC/alginate lyase"/>
    <property type="match status" value="1"/>
</dbReference>
<evidence type="ECO:0000259" key="6">
    <source>
        <dbReference type="Pfam" id="PF02884"/>
    </source>
</evidence>
<feature type="domain" description="Polysaccharide lyase family 8 C-terminal" evidence="6">
    <location>
        <begin position="531"/>
        <end position="596"/>
    </location>
</feature>
<evidence type="ECO:0000256" key="1">
    <source>
        <dbReference type="ARBA" id="ARBA00006699"/>
    </source>
</evidence>
<dbReference type="Gene3D" id="2.70.98.10">
    <property type="match status" value="1"/>
</dbReference>
<evidence type="ECO:0000256" key="3">
    <source>
        <dbReference type="ARBA" id="ARBA00023239"/>
    </source>
</evidence>
<keyword evidence="2" id="KW-0732">Signal</keyword>
<dbReference type="Pfam" id="PF08124">
    <property type="entry name" value="Lyase_8_N"/>
    <property type="match status" value="1"/>
</dbReference>
<dbReference type="SUPFAM" id="SSF49863">
    <property type="entry name" value="Hyaluronate lyase-like, C-terminal domain"/>
    <property type="match status" value="1"/>
</dbReference>
<dbReference type="RefSeq" id="WP_211631311.1">
    <property type="nucleotide sequence ID" value="NZ_CP073100.1"/>
</dbReference>
<evidence type="ECO:0000259" key="5">
    <source>
        <dbReference type="Pfam" id="PF02278"/>
    </source>
</evidence>
<dbReference type="GO" id="GO:0005576">
    <property type="term" value="C:extracellular region"/>
    <property type="evidence" value="ECO:0007669"/>
    <property type="project" value="InterPro"/>
</dbReference>
<reference evidence="8" key="1">
    <citation type="submission" date="2021-04" db="EMBL/GenBank/DDBJ databases">
        <title>Luteolibacter sp. 32A isolated from the skin of an Anderson's salamander (Ambystoma andersonii).</title>
        <authorList>
            <person name="Spergser J."/>
            <person name="Busse H.-J."/>
        </authorList>
    </citation>
    <scope>NUCLEOTIDE SEQUENCE</scope>
    <source>
        <strain evidence="8">32A</strain>
    </source>
</reference>
<dbReference type="GO" id="GO:0005975">
    <property type="term" value="P:carbohydrate metabolic process"/>
    <property type="evidence" value="ECO:0007669"/>
    <property type="project" value="InterPro"/>
</dbReference>
<name>A0A975G981_9BACT</name>
<feature type="active site" evidence="4">
    <location>
        <position position="169"/>
    </location>
</feature>
<dbReference type="Gene3D" id="2.60.220.10">
    <property type="entry name" value="Polysaccharide lyase family 8-like, C-terminal"/>
    <property type="match status" value="1"/>
</dbReference>
<dbReference type="PANTHER" id="PTHR38481:SF1">
    <property type="entry name" value="HYALURONATE LYASE"/>
    <property type="match status" value="1"/>
</dbReference>
<feature type="active site" evidence="4">
    <location>
        <position position="178"/>
    </location>
</feature>
<dbReference type="InterPro" id="IPR012970">
    <property type="entry name" value="Lyase_8_alpha_N"/>
</dbReference>
<dbReference type="EMBL" id="CP073100">
    <property type="protein sequence ID" value="QUE51172.1"/>
    <property type="molecule type" value="Genomic_DNA"/>
</dbReference>
<dbReference type="GO" id="GO:0030246">
    <property type="term" value="F:carbohydrate binding"/>
    <property type="evidence" value="ECO:0007669"/>
    <property type="project" value="InterPro"/>
</dbReference>
<dbReference type="GO" id="GO:0016837">
    <property type="term" value="F:carbon-oxygen lyase activity, acting on polysaccharides"/>
    <property type="evidence" value="ECO:0007669"/>
    <property type="project" value="UniProtKB-ARBA"/>
</dbReference>
<dbReference type="InterPro" id="IPR011013">
    <property type="entry name" value="Gal_mutarotase_sf_dom"/>
</dbReference>
<dbReference type="AlphaFoldDB" id="A0A975G981"/>
<accession>A0A975G981</accession>
<evidence type="ECO:0000313" key="9">
    <source>
        <dbReference type="Proteomes" id="UP000676169"/>
    </source>
</evidence>
<dbReference type="InterPro" id="IPR004103">
    <property type="entry name" value="Lyase_8_C"/>
</dbReference>
<dbReference type="SUPFAM" id="SSF48230">
    <property type="entry name" value="Chondroitin AC/alginate lyase"/>
    <property type="match status" value="1"/>
</dbReference>
<evidence type="ECO:0000256" key="4">
    <source>
        <dbReference type="PIRSR" id="PIRSR638970-1"/>
    </source>
</evidence>
<gene>
    <name evidence="8" type="ORF">KBB96_20245</name>
</gene>
<dbReference type="InterPro" id="IPR008929">
    <property type="entry name" value="Chondroitin_lyas"/>
</dbReference>
<evidence type="ECO:0000259" key="7">
    <source>
        <dbReference type="Pfam" id="PF08124"/>
    </source>
</evidence>
<dbReference type="InterPro" id="IPR011071">
    <property type="entry name" value="Lyase_8-like_C"/>
</dbReference>
<evidence type="ECO:0000256" key="2">
    <source>
        <dbReference type="ARBA" id="ARBA00022729"/>
    </source>
</evidence>
<dbReference type="PANTHER" id="PTHR38481">
    <property type="entry name" value="HYALURONATE LYASE"/>
    <property type="match status" value="1"/>
</dbReference>
<evidence type="ECO:0008006" key="10">
    <source>
        <dbReference type="Google" id="ProtNLM"/>
    </source>
</evidence>
<feature type="domain" description="Polysaccharide lyase family 8 central" evidence="5">
    <location>
        <begin position="282"/>
        <end position="524"/>
    </location>
</feature>